<sequence>MVCSCSRGRSPHQTPAPTTNRLPVILIPFHSHLSNVLTYIQPAPSSLFNAPCSLCQLWTDEQKGRSNLSTLAPGSVRLSDTGEMLELKA</sequence>
<name>A0A9Q1G281_SYNKA</name>
<evidence type="ECO:0000313" key="2">
    <source>
        <dbReference type="Proteomes" id="UP001152622"/>
    </source>
</evidence>
<reference evidence="1" key="1">
    <citation type="journal article" date="2023" name="Science">
        <title>Genome structures resolve the early diversification of teleost fishes.</title>
        <authorList>
            <person name="Parey E."/>
            <person name="Louis A."/>
            <person name="Montfort J."/>
            <person name="Bouchez O."/>
            <person name="Roques C."/>
            <person name="Iampietro C."/>
            <person name="Lluch J."/>
            <person name="Castinel A."/>
            <person name="Donnadieu C."/>
            <person name="Desvignes T."/>
            <person name="Floi Bucao C."/>
            <person name="Jouanno E."/>
            <person name="Wen M."/>
            <person name="Mejri S."/>
            <person name="Dirks R."/>
            <person name="Jansen H."/>
            <person name="Henkel C."/>
            <person name="Chen W.J."/>
            <person name="Zahm M."/>
            <person name="Cabau C."/>
            <person name="Klopp C."/>
            <person name="Thompson A.W."/>
            <person name="Robinson-Rechavi M."/>
            <person name="Braasch I."/>
            <person name="Lecointre G."/>
            <person name="Bobe J."/>
            <person name="Postlethwait J.H."/>
            <person name="Berthelot C."/>
            <person name="Roest Crollius H."/>
            <person name="Guiguen Y."/>
        </authorList>
    </citation>
    <scope>NUCLEOTIDE SEQUENCE</scope>
    <source>
        <strain evidence="1">WJC10195</strain>
    </source>
</reference>
<evidence type="ECO:0000313" key="1">
    <source>
        <dbReference type="EMBL" id="KAJ8373886.1"/>
    </source>
</evidence>
<keyword evidence="2" id="KW-1185">Reference proteome</keyword>
<accession>A0A9Q1G281</accession>
<gene>
    <name evidence="1" type="ORF">SKAU_G00044660</name>
</gene>
<proteinExistence type="predicted"/>
<comment type="caution">
    <text evidence="1">The sequence shown here is derived from an EMBL/GenBank/DDBJ whole genome shotgun (WGS) entry which is preliminary data.</text>
</comment>
<dbReference type="AlphaFoldDB" id="A0A9Q1G281"/>
<dbReference type="EMBL" id="JAINUF010000002">
    <property type="protein sequence ID" value="KAJ8373886.1"/>
    <property type="molecule type" value="Genomic_DNA"/>
</dbReference>
<organism evidence="1 2">
    <name type="scientific">Synaphobranchus kaupii</name>
    <name type="common">Kaup's arrowtooth eel</name>
    <dbReference type="NCBI Taxonomy" id="118154"/>
    <lineage>
        <taxon>Eukaryota</taxon>
        <taxon>Metazoa</taxon>
        <taxon>Chordata</taxon>
        <taxon>Craniata</taxon>
        <taxon>Vertebrata</taxon>
        <taxon>Euteleostomi</taxon>
        <taxon>Actinopterygii</taxon>
        <taxon>Neopterygii</taxon>
        <taxon>Teleostei</taxon>
        <taxon>Anguilliformes</taxon>
        <taxon>Synaphobranchidae</taxon>
        <taxon>Synaphobranchus</taxon>
    </lineage>
</organism>
<protein>
    <submittedName>
        <fullName evidence="1">Uncharacterized protein</fullName>
    </submittedName>
</protein>
<dbReference type="Proteomes" id="UP001152622">
    <property type="component" value="Chromosome 2"/>
</dbReference>